<evidence type="ECO:0000313" key="1">
    <source>
        <dbReference type="EMBL" id="TMP50366.1"/>
    </source>
</evidence>
<evidence type="ECO:0000313" key="2">
    <source>
        <dbReference type="Proteomes" id="UP000307706"/>
    </source>
</evidence>
<accession>A0A5S3XBY3</accession>
<name>A0A5S3XBY3_9GAMM</name>
<gene>
    <name evidence="1" type="ORF">CWB96_22880</name>
</gene>
<reference evidence="2" key="2">
    <citation type="submission" date="2019-06" db="EMBL/GenBank/DDBJ databases">
        <title>Co-occurence of chitin degradation, pigmentation and bioactivity in marine Pseudoalteromonas.</title>
        <authorList>
            <person name="Sonnenschein E.C."/>
            <person name="Bech P.K."/>
        </authorList>
    </citation>
    <scope>NUCLEOTIDE SEQUENCE [LARGE SCALE GENOMIC DNA]</scope>
    <source>
        <strain evidence="2">S2231</strain>
    </source>
</reference>
<dbReference type="RefSeq" id="WP_138637259.1">
    <property type="nucleotide sequence ID" value="NZ_PNCL01000289.1"/>
</dbReference>
<proteinExistence type="predicted"/>
<reference evidence="1 2" key="1">
    <citation type="submission" date="2017-12" db="EMBL/GenBank/DDBJ databases">
        <authorList>
            <person name="Paulsen S."/>
            <person name="Gram L.K."/>
        </authorList>
    </citation>
    <scope>NUCLEOTIDE SEQUENCE [LARGE SCALE GENOMIC DNA]</scope>
    <source>
        <strain evidence="1 2">S2231</strain>
    </source>
</reference>
<dbReference type="Pfam" id="PF14163">
    <property type="entry name" value="SieB"/>
    <property type="match status" value="1"/>
</dbReference>
<dbReference type="Proteomes" id="UP000307706">
    <property type="component" value="Unassembled WGS sequence"/>
</dbReference>
<comment type="caution">
    <text evidence="1">The sequence shown here is derived from an EMBL/GenBank/DDBJ whole genome shotgun (WGS) entry which is preliminary data.</text>
</comment>
<dbReference type="EMBL" id="PNCL01000289">
    <property type="protein sequence ID" value="TMP50366.1"/>
    <property type="molecule type" value="Genomic_DNA"/>
</dbReference>
<dbReference type="InterPro" id="IPR025982">
    <property type="entry name" value="SieB"/>
</dbReference>
<dbReference type="AlphaFoldDB" id="A0A5S3XBY3"/>
<dbReference type="OrthoDB" id="6572262at2"/>
<protein>
    <submittedName>
        <fullName evidence="1">Superinfection exclusion B family protein</fullName>
    </submittedName>
</protein>
<feature type="non-terminal residue" evidence="1">
    <location>
        <position position="1"/>
    </location>
</feature>
<organism evidence="1 2">
    <name type="scientific">Pseudoalteromonas citrea</name>
    <dbReference type="NCBI Taxonomy" id="43655"/>
    <lineage>
        <taxon>Bacteria</taxon>
        <taxon>Pseudomonadati</taxon>
        <taxon>Pseudomonadota</taxon>
        <taxon>Gammaproteobacteria</taxon>
        <taxon>Alteromonadales</taxon>
        <taxon>Pseudoalteromonadaceae</taxon>
        <taxon>Pseudoalteromonas</taxon>
    </lineage>
</organism>
<sequence length="69" mass="8244">EIAVFKDFLKTGNLIITSPCRNPVMKKLERKGIIQHQSDSANCSYYLVTEKYSHFMKLFWNSRSRRFNR</sequence>